<dbReference type="SUPFAM" id="SSF51215">
    <property type="entry name" value="Regulatory protein AraC"/>
    <property type="match status" value="1"/>
</dbReference>
<dbReference type="PROSITE" id="PS01124">
    <property type="entry name" value="HTH_ARAC_FAMILY_2"/>
    <property type="match status" value="1"/>
</dbReference>
<dbReference type="PANTHER" id="PTHR43280:SF28">
    <property type="entry name" value="HTH-TYPE TRANSCRIPTIONAL ACTIVATOR RHAS"/>
    <property type="match status" value="1"/>
</dbReference>
<dbReference type="InterPro" id="IPR009057">
    <property type="entry name" value="Homeodomain-like_sf"/>
</dbReference>
<dbReference type="AlphaFoldDB" id="A0A9D1F4V2"/>
<gene>
    <name evidence="5" type="ORF">IAB46_07930</name>
</gene>
<dbReference type="EMBL" id="DVIT01000028">
    <property type="protein sequence ID" value="HIS47465.1"/>
    <property type="molecule type" value="Genomic_DNA"/>
</dbReference>
<organism evidence="5 6">
    <name type="scientific">Candidatus Scybalocola faecigallinarum</name>
    <dbReference type="NCBI Taxonomy" id="2840941"/>
    <lineage>
        <taxon>Bacteria</taxon>
        <taxon>Bacillati</taxon>
        <taxon>Bacillota</taxon>
        <taxon>Clostridia</taxon>
        <taxon>Lachnospirales</taxon>
        <taxon>Lachnospiraceae</taxon>
        <taxon>Lachnospiraceae incertae sedis</taxon>
        <taxon>Candidatus Scybalocola (ex Gilroy et al. 2021)</taxon>
    </lineage>
</organism>
<evidence type="ECO:0000313" key="5">
    <source>
        <dbReference type="EMBL" id="HIS47465.1"/>
    </source>
</evidence>
<accession>A0A9D1F4V2</accession>
<keyword evidence="3" id="KW-0804">Transcription</keyword>
<sequence>MPFKDSYKNLDRTFVALSVYNTGRQKCTPMYQWGPGIRDHYLIHYIISGQGWYETRDARYHLKAGDVFLAFPHTPMTYYAHQDDPWEYCWVGFNGSDALSIVLAAGFTKKSPVIFQFSRGDLLEDRISQIYQCHGSDQAHSLEMTGKLYSALALLVENAPDTAHGAQDTYVQKAMEYINGHFAYPVSVEEIACYTGISRSQLYRAFQQQLHMSPKEYLTRFRIRQACRLLKNTDLPVSTIAGSAGFDNSLYFSRVFKKAMGQSPSQYRKA</sequence>
<dbReference type="Gene3D" id="2.60.120.280">
    <property type="entry name" value="Regulatory protein AraC"/>
    <property type="match status" value="1"/>
</dbReference>
<comment type="caution">
    <text evidence="5">The sequence shown here is derived from an EMBL/GenBank/DDBJ whole genome shotgun (WGS) entry which is preliminary data.</text>
</comment>
<evidence type="ECO:0000256" key="2">
    <source>
        <dbReference type="ARBA" id="ARBA00023125"/>
    </source>
</evidence>
<dbReference type="GO" id="GO:0003700">
    <property type="term" value="F:DNA-binding transcription factor activity"/>
    <property type="evidence" value="ECO:0007669"/>
    <property type="project" value="InterPro"/>
</dbReference>
<dbReference type="Gene3D" id="1.10.10.60">
    <property type="entry name" value="Homeodomain-like"/>
    <property type="match status" value="2"/>
</dbReference>
<reference evidence="5" key="1">
    <citation type="submission" date="2020-10" db="EMBL/GenBank/DDBJ databases">
        <authorList>
            <person name="Gilroy R."/>
        </authorList>
    </citation>
    <scope>NUCLEOTIDE SEQUENCE</scope>
    <source>
        <strain evidence="5">CHK178-757</strain>
    </source>
</reference>
<evidence type="ECO:0000256" key="1">
    <source>
        <dbReference type="ARBA" id="ARBA00023015"/>
    </source>
</evidence>
<keyword evidence="1" id="KW-0805">Transcription regulation</keyword>
<feature type="domain" description="HTH araC/xylS-type" evidence="4">
    <location>
        <begin position="172"/>
        <end position="270"/>
    </location>
</feature>
<dbReference type="Proteomes" id="UP000823927">
    <property type="component" value="Unassembled WGS sequence"/>
</dbReference>
<dbReference type="PRINTS" id="PR00032">
    <property type="entry name" value="HTHARAC"/>
</dbReference>
<dbReference type="InterPro" id="IPR003313">
    <property type="entry name" value="AraC-bd"/>
</dbReference>
<dbReference type="Pfam" id="PF12833">
    <property type="entry name" value="HTH_18"/>
    <property type="match status" value="1"/>
</dbReference>
<name>A0A9D1F4V2_9FIRM</name>
<dbReference type="InterPro" id="IPR018060">
    <property type="entry name" value="HTH_AraC"/>
</dbReference>
<dbReference type="Pfam" id="PF02311">
    <property type="entry name" value="AraC_binding"/>
    <property type="match status" value="1"/>
</dbReference>
<protein>
    <submittedName>
        <fullName evidence="5">AraC family transcriptional regulator</fullName>
    </submittedName>
</protein>
<dbReference type="PANTHER" id="PTHR43280">
    <property type="entry name" value="ARAC-FAMILY TRANSCRIPTIONAL REGULATOR"/>
    <property type="match status" value="1"/>
</dbReference>
<dbReference type="SMART" id="SM00342">
    <property type="entry name" value="HTH_ARAC"/>
    <property type="match status" value="1"/>
</dbReference>
<dbReference type="InterPro" id="IPR037923">
    <property type="entry name" value="HTH-like"/>
</dbReference>
<evidence type="ECO:0000256" key="3">
    <source>
        <dbReference type="ARBA" id="ARBA00023163"/>
    </source>
</evidence>
<dbReference type="SUPFAM" id="SSF46689">
    <property type="entry name" value="Homeodomain-like"/>
    <property type="match status" value="2"/>
</dbReference>
<keyword evidence="2" id="KW-0238">DNA-binding</keyword>
<reference evidence="5" key="2">
    <citation type="journal article" date="2021" name="PeerJ">
        <title>Extensive microbial diversity within the chicken gut microbiome revealed by metagenomics and culture.</title>
        <authorList>
            <person name="Gilroy R."/>
            <person name="Ravi A."/>
            <person name="Getino M."/>
            <person name="Pursley I."/>
            <person name="Horton D.L."/>
            <person name="Alikhan N.F."/>
            <person name="Baker D."/>
            <person name="Gharbi K."/>
            <person name="Hall N."/>
            <person name="Watson M."/>
            <person name="Adriaenssens E.M."/>
            <person name="Foster-Nyarko E."/>
            <person name="Jarju S."/>
            <person name="Secka A."/>
            <person name="Antonio M."/>
            <person name="Oren A."/>
            <person name="Chaudhuri R.R."/>
            <person name="La Ragione R."/>
            <person name="Hildebrand F."/>
            <person name="Pallen M.J."/>
        </authorList>
    </citation>
    <scope>NUCLEOTIDE SEQUENCE</scope>
    <source>
        <strain evidence="5">CHK178-757</strain>
    </source>
</reference>
<dbReference type="CDD" id="cd06986">
    <property type="entry name" value="cupin_MmsR-like_N"/>
    <property type="match status" value="1"/>
</dbReference>
<proteinExistence type="predicted"/>
<evidence type="ECO:0000259" key="4">
    <source>
        <dbReference type="PROSITE" id="PS01124"/>
    </source>
</evidence>
<dbReference type="GO" id="GO:0043565">
    <property type="term" value="F:sequence-specific DNA binding"/>
    <property type="evidence" value="ECO:0007669"/>
    <property type="project" value="InterPro"/>
</dbReference>
<dbReference type="InterPro" id="IPR020449">
    <property type="entry name" value="Tscrpt_reg_AraC-type_HTH"/>
</dbReference>
<evidence type="ECO:0000313" key="6">
    <source>
        <dbReference type="Proteomes" id="UP000823927"/>
    </source>
</evidence>